<dbReference type="Proteomes" id="UP000077755">
    <property type="component" value="Chromosome 4"/>
</dbReference>
<dbReference type="Gramene" id="KZM96879">
    <property type="protein sequence ID" value="KZM96879"/>
    <property type="gene ID" value="DCAR_015759"/>
</dbReference>
<evidence type="ECO:0000313" key="2">
    <source>
        <dbReference type="Proteomes" id="UP000077755"/>
    </source>
</evidence>
<proteinExistence type="predicted"/>
<dbReference type="AlphaFoldDB" id="A0A165A424"/>
<reference evidence="1" key="2">
    <citation type="submission" date="2022-03" db="EMBL/GenBank/DDBJ databases">
        <title>Draft title - Genomic analysis of global carrot germplasm unveils the trajectory of domestication and the origin of high carotenoid orange carrot.</title>
        <authorList>
            <person name="Iorizzo M."/>
            <person name="Ellison S."/>
            <person name="Senalik D."/>
            <person name="Macko-Podgorni A."/>
            <person name="Grzebelus D."/>
            <person name="Bostan H."/>
            <person name="Rolling W."/>
            <person name="Curaba J."/>
            <person name="Simon P."/>
        </authorList>
    </citation>
    <scope>NUCLEOTIDE SEQUENCE</scope>
    <source>
        <tissue evidence="1">Leaf</tissue>
    </source>
</reference>
<organism evidence="1 2">
    <name type="scientific">Daucus carota subsp. sativus</name>
    <name type="common">Carrot</name>
    <dbReference type="NCBI Taxonomy" id="79200"/>
    <lineage>
        <taxon>Eukaryota</taxon>
        <taxon>Viridiplantae</taxon>
        <taxon>Streptophyta</taxon>
        <taxon>Embryophyta</taxon>
        <taxon>Tracheophyta</taxon>
        <taxon>Spermatophyta</taxon>
        <taxon>Magnoliopsida</taxon>
        <taxon>eudicotyledons</taxon>
        <taxon>Gunneridae</taxon>
        <taxon>Pentapetalae</taxon>
        <taxon>asterids</taxon>
        <taxon>campanulids</taxon>
        <taxon>Apiales</taxon>
        <taxon>Apiaceae</taxon>
        <taxon>Apioideae</taxon>
        <taxon>Scandiceae</taxon>
        <taxon>Daucinae</taxon>
        <taxon>Daucus</taxon>
        <taxon>Daucus sect. Daucus</taxon>
    </lineage>
</organism>
<gene>
    <name evidence="1" type="ORF">DCAR_0414945</name>
</gene>
<name>A0A165A424_DAUCS</name>
<sequence>MGLKVCGPASNTSQASFNLATRRNERRVGMEVKKRQLILVHVISGGYRSDYQIFDLEAGKVLKSGIQSSLNPGGDGDVVVSGTSIYNIGGLRHSIDEDFISLDDLEKGDEHIHLGASCLELNIDANRWKVIGIFAYSRLALPLGVKCMRWDLYHWKMAFLLVKFFNMEPGNACFRLLVMSVLRTRSFCYFLKIK</sequence>
<evidence type="ECO:0000313" key="1">
    <source>
        <dbReference type="EMBL" id="WOG95620.1"/>
    </source>
</evidence>
<dbReference type="EMBL" id="CP093346">
    <property type="protein sequence ID" value="WOG95620.1"/>
    <property type="molecule type" value="Genomic_DNA"/>
</dbReference>
<accession>A0A165A424</accession>
<protein>
    <submittedName>
        <fullName evidence="1">Uncharacterized protein</fullName>
    </submittedName>
</protein>
<reference evidence="1" key="1">
    <citation type="journal article" date="2016" name="Nat. Genet.">
        <title>A high-quality carrot genome assembly provides new insights into carotenoid accumulation and asterid genome evolution.</title>
        <authorList>
            <person name="Iorizzo M."/>
            <person name="Ellison S."/>
            <person name="Senalik D."/>
            <person name="Zeng P."/>
            <person name="Satapoomin P."/>
            <person name="Huang J."/>
            <person name="Bowman M."/>
            <person name="Iovene M."/>
            <person name="Sanseverino W."/>
            <person name="Cavagnaro P."/>
            <person name="Yildiz M."/>
            <person name="Macko-Podgorni A."/>
            <person name="Moranska E."/>
            <person name="Grzebelus E."/>
            <person name="Grzebelus D."/>
            <person name="Ashrafi H."/>
            <person name="Zheng Z."/>
            <person name="Cheng S."/>
            <person name="Spooner D."/>
            <person name="Van Deynze A."/>
            <person name="Simon P."/>
        </authorList>
    </citation>
    <scope>NUCLEOTIDE SEQUENCE</scope>
    <source>
        <tissue evidence="1">Leaf</tissue>
    </source>
</reference>
<keyword evidence="2" id="KW-1185">Reference proteome</keyword>